<gene>
    <name evidence="1" type="ORF">HMPREF1557_01278</name>
</gene>
<name>U2KM85_9STRE</name>
<evidence type="ECO:0000313" key="2">
    <source>
        <dbReference type="Proteomes" id="UP000016617"/>
    </source>
</evidence>
<dbReference type="HOGENOM" id="CLU_3066852_0_0_9"/>
<protein>
    <submittedName>
        <fullName evidence="1">Uncharacterized protein</fullName>
    </submittedName>
</protein>
<sequence>MGNLLKFPAGCELASRSHFFDQTASNCLRFHSKPAHLKWQLVWKISLIFRRFF</sequence>
<comment type="caution">
    <text evidence="1">The sequence shown here is derived from an EMBL/GenBank/DDBJ whole genome shotgun (WGS) entry which is preliminary data.</text>
</comment>
<dbReference type="EMBL" id="AWVA01000080">
    <property type="protein sequence ID" value="ERJ75948.1"/>
    <property type="molecule type" value="Genomic_DNA"/>
</dbReference>
<reference evidence="1 2" key="1">
    <citation type="submission" date="2013-06" db="EMBL/GenBank/DDBJ databases">
        <authorList>
            <person name="Weinstock G."/>
            <person name="Sodergren E."/>
            <person name="Lobos E.A."/>
            <person name="Fulton L."/>
            <person name="Fulton R."/>
            <person name="Courtney L."/>
            <person name="Fronick C."/>
            <person name="O'Laughlin M."/>
            <person name="Godfrey J."/>
            <person name="Wilson R.M."/>
            <person name="Miner T."/>
            <person name="Farmer C."/>
            <person name="Delehaunty K."/>
            <person name="Cordes M."/>
            <person name="Minx P."/>
            <person name="Tomlinson C."/>
            <person name="Chen J."/>
            <person name="Wollam A."/>
            <person name="Pepin K.H."/>
            <person name="Bhonagiri V."/>
            <person name="Zhang X."/>
            <person name="Warren W."/>
            <person name="Mitreva M."/>
            <person name="Mardis E.R."/>
            <person name="Wilson R.K."/>
        </authorList>
    </citation>
    <scope>NUCLEOTIDE SEQUENCE [LARGE SCALE GENOMIC DNA]</scope>
    <source>
        <strain evidence="1 2">W1703</strain>
    </source>
</reference>
<organism evidence="1 2">
    <name type="scientific">Streptococcus sobrinus W1703</name>
    <dbReference type="NCBI Taxonomy" id="1227275"/>
    <lineage>
        <taxon>Bacteria</taxon>
        <taxon>Bacillati</taxon>
        <taxon>Bacillota</taxon>
        <taxon>Bacilli</taxon>
        <taxon>Lactobacillales</taxon>
        <taxon>Streptococcaceae</taxon>
        <taxon>Streptococcus</taxon>
    </lineage>
</organism>
<accession>U2KM85</accession>
<evidence type="ECO:0000313" key="1">
    <source>
        <dbReference type="EMBL" id="ERJ75948.1"/>
    </source>
</evidence>
<proteinExistence type="predicted"/>
<dbReference type="Proteomes" id="UP000016617">
    <property type="component" value="Unassembled WGS sequence"/>
</dbReference>
<dbReference type="AlphaFoldDB" id="U2KM85"/>